<dbReference type="OrthoDB" id="3853857at2759"/>
<feature type="region of interest" description="Disordered" evidence="5">
    <location>
        <begin position="509"/>
        <end position="546"/>
    </location>
</feature>
<keyword evidence="4" id="KW-0067">ATP-binding</keyword>
<evidence type="ECO:0000256" key="5">
    <source>
        <dbReference type="SAM" id="MobiDB-lite"/>
    </source>
</evidence>
<accession>F2TXT8</accession>
<dbReference type="FunFam" id="2.30.29.30:FF:000286">
    <property type="entry name" value="PH-protein kinase domain containing protein"/>
    <property type="match status" value="1"/>
</dbReference>
<dbReference type="KEGG" id="sre:PTSG_00903"/>
<feature type="domain" description="PH" evidence="6">
    <location>
        <begin position="10"/>
        <end position="120"/>
    </location>
</feature>
<dbReference type="GO" id="GO:0005737">
    <property type="term" value="C:cytoplasm"/>
    <property type="evidence" value="ECO:0007669"/>
    <property type="project" value="TreeGrafter"/>
</dbReference>
<dbReference type="SMART" id="SM00233">
    <property type="entry name" value="PH"/>
    <property type="match status" value="2"/>
</dbReference>
<dbReference type="AlphaFoldDB" id="F2TXT8"/>
<feature type="region of interest" description="Disordered" evidence="5">
    <location>
        <begin position="281"/>
        <end position="311"/>
    </location>
</feature>
<dbReference type="SUPFAM" id="SSF50729">
    <property type="entry name" value="PH domain-like"/>
    <property type="match status" value="2"/>
</dbReference>
<organism evidence="9">
    <name type="scientific">Salpingoeca rosetta (strain ATCC 50818 / BSB-021)</name>
    <dbReference type="NCBI Taxonomy" id="946362"/>
    <lineage>
        <taxon>Eukaryota</taxon>
        <taxon>Choanoflagellata</taxon>
        <taxon>Craspedida</taxon>
        <taxon>Salpingoecidae</taxon>
        <taxon>Salpingoeca</taxon>
    </lineage>
</organism>
<dbReference type="GO" id="GO:0046512">
    <property type="term" value="P:sphingosine biosynthetic process"/>
    <property type="evidence" value="ECO:0007669"/>
    <property type="project" value="TreeGrafter"/>
</dbReference>
<evidence type="ECO:0000256" key="1">
    <source>
        <dbReference type="ARBA" id="ARBA00022679"/>
    </source>
</evidence>
<dbReference type="InterPro" id="IPR011993">
    <property type="entry name" value="PH-like_dom_sf"/>
</dbReference>
<dbReference type="Gene3D" id="2.60.200.40">
    <property type="match status" value="1"/>
</dbReference>
<feature type="compositionally biased region" description="Low complexity" evidence="5">
    <location>
        <begin position="283"/>
        <end position="303"/>
    </location>
</feature>
<dbReference type="InterPro" id="IPR045540">
    <property type="entry name" value="YegS/DAGK_C"/>
</dbReference>
<keyword evidence="9" id="KW-1185">Reference proteome</keyword>
<dbReference type="GO" id="GO:0005524">
    <property type="term" value="F:ATP binding"/>
    <property type="evidence" value="ECO:0007669"/>
    <property type="project" value="UniProtKB-KW"/>
</dbReference>
<feature type="compositionally biased region" description="Low complexity" evidence="5">
    <location>
        <begin position="563"/>
        <end position="576"/>
    </location>
</feature>
<proteinExistence type="predicted"/>
<dbReference type="InParanoid" id="F2TXT8"/>
<evidence type="ECO:0008006" key="10">
    <source>
        <dbReference type="Google" id="ProtNLM"/>
    </source>
</evidence>
<dbReference type="Pfam" id="PF19279">
    <property type="entry name" value="YegS_C"/>
    <property type="match status" value="1"/>
</dbReference>
<evidence type="ECO:0000256" key="3">
    <source>
        <dbReference type="ARBA" id="ARBA00022777"/>
    </source>
</evidence>
<protein>
    <recommendedName>
        <fullName evidence="10">DAGKc domain-containing protein</fullName>
    </recommendedName>
</protein>
<dbReference type="GeneID" id="16078966"/>
<dbReference type="PANTHER" id="PTHR12358:SF31">
    <property type="entry name" value="ACYLGLYCEROL KINASE, MITOCHONDRIAL"/>
    <property type="match status" value="1"/>
</dbReference>
<dbReference type="Pfam" id="PF00169">
    <property type="entry name" value="PH"/>
    <property type="match status" value="2"/>
</dbReference>
<dbReference type="InterPro" id="IPR001206">
    <property type="entry name" value="Diacylglycerol_kinase_cat_dom"/>
</dbReference>
<dbReference type="InterPro" id="IPR050187">
    <property type="entry name" value="Lipid_Phosphate_FormReg"/>
</dbReference>
<dbReference type="PROSITE" id="PS50146">
    <property type="entry name" value="DAGK"/>
    <property type="match status" value="1"/>
</dbReference>
<keyword evidence="1" id="KW-0808">Transferase</keyword>
<dbReference type="Pfam" id="PF00781">
    <property type="entry name" value="DAGK_cat"/>
    <property type="match status" value="1"/>
</dbReference>
<dbReference type="STRING" id="946362.F2TXT8"/>
<sequence>MSTPSARFETVVCEGPLMKRGGNVKTWKNRWFVLDARGLLQYYKGNPPSRTLLDVIDLTEVTNIRESKLEEWAAKSVIPPQSVDPMMARCIELETPKRTYYLVAKGDDIPWLEQLMRVRKHARQQRRTTIDGSEAHSAGKDLLDAALHFGWITKMGGRIRNWRRRFFILTAQGMLLYAKDQSSLDQPLGSLHVRHIQEIKPPEECAWASSSSRPKSAQPDACFEIVTAKRKFWLVCDTPQEAQTWVNQLEGACLFYSLAFSSMPQAGEDGDDADERMSVISVSPSPSRARTPSTATTTSATTSDEGGSAQDGLTDEIQHMVDDEFKQHEEAGVLLRAKKSTLRQAARLAMRESRLSSTATTAAHRRILVLYNPVSGAGQGRIIAEHHVGPILRLAKIDFDIIPTEYAGHATHFVSNLDLESLDGLAVCGGDGLVSEVMTGLMNRADERAKTFPIGIVPVGTANAMAHALDNNVAPSENDLISRAALAIAKGATRRVDVLDIHMQRKPSMVTHLSKSTVKPPSVGNSNDNQDGGGDDDGDDDDSSDDIDVVTLAADGVVLSRGSNANNDSGSNSTAAPEDDMYGSPSHPATNEHIYGLSCIGWGLTGACTARAQHLRWMPGQKKIRYDVAGFLTLLKDWPIVCKCKFEWLDSKTNEWIAEDIGIVNMIAANMDKLGVAHAICRGIKPDDGMIGLTLIDDTHSRTGTVAAAMSLKKGKYLGDHKNVRTVITSEFRMTPAEGSKAERIPFNIDGDPVDPAAVHVKVLPQRMSVFAHPA</sequence>
<keyword evidence="2" id="KW-0547">Nucleotide-binding</keyword>
<dbReference type="SUPFAM" id="SSF111331">
    <property type="entry name" value="NAD kinase/diacylglycerol kinase-like"/>
    <property type="match status" value="1"/>
</dbReference>
<dbReference type="Gene3D" id="2.30.29.30">
    <property type="entry name" value="Pleckstrin-homology domain (PH domain)/Phosphotyrosine-binding domain (PTB)"/>
    <property type="match status" value="2"/>
</dbReference>
<dbReference type="GO" id="GO:0001727">
    <property type="term" value="F:lipid kinase activity"/>
    <property type="evidence" value="ECO:0007669"/>
    <property type="project" value="TreeGrafter"/>
</dbReference>
<dbReference type="InterPro" id="IPR017438">
    <property type="entry name" value="ATP-NAD_kinase_N"/>
</dbReference>
<dbReference type="Gene3D" id="3.40.50.10330">
    <property type="entry name" value="Probable inorganic polyphosphate/atp-NAD kinase, domain 1"/>
    <property type="match status" value="1"/>
</dbReference>
<evidence type="ECO:0000313" key="8">
    <source>
        <dbReference type="EMBL" id="EGD76197.1"/>
    </source>
</evidence>
<dbReference type="PANTHER" id="PTHR12358">
    <property type="entry name" value="SPHINGOSINE KINASE"/>
    <property type="match status" value="1"/>
</dbReference>
<feature type="domain" description="DAGKc" evidence="7">
    <location>
        <begin position="362"/>
        <end position="505"/>
    </location>
</feature>
<keyword evidence="3" id="KW-0418">Kinase</keyword>
<feature type="region of interest" description="Disordered" evidence="5">
    <location>
        <begin position="560"/>
        <end position="587"/>
    </location>
</feature>
<evidence type="ECO:0000313" key="9">
    <source>
        <dbReference type="Proteomes" id="UP000007799"/>
    </source>
</evidence>
<evidence type="ECO:0000259" key="6">
    <source>
        <dbReference type="PROSITE" id="PS50003"/>
    </source>
</evidence>
<dbReference type="EMBL" id="GL832956">
    <property type="protein sequence ID" value="EGD76197.1"/>
    <property type="molecule type" value="Genomic_DNA"/>
</dbReference>
<reference evidence="8" key="1">
    <citation type="submission" date="2009-08" db="EMBL/GenBank/DDBJ databases">
        <title>Annotation of Salpingoeca rosetta.</title>
        <authorList>
            <consortium name="The Broad Institute Genome Sequencing Platform"/>
            <person name="Russ C."/>
            <person name="Cuomo C."/>
            <person name="Burger G."/>
            <person name="Gray M.W."/>
            <person name="Holland P.W.H."/>
            <person name="King N."/>
            <person name="Lang F.B.F."/>
            <person name="Roger A.J."/>
            <person name="Ruiz-Trillo I."/>
            <person name="Young S.K."/>
            <person name="Zeng Q."/>
            <person name="Gargeya S."/>
            <person name="Alvarado L."/>
            <person name="Berlin A."/>
            <person name="Chapman S.B."/>
            <person name="Chen Z."/>
            <person name="Freedman E."/>
            <person name="Gellesch M."/>
            <person name="Goldberg J."/>
            <person name="Griggs A."/>
            <person name="Gujja S."/>
            <person name="Heilman E."/>
            <person name="Heiman D."/>
            <person name="Howarth C."/>
            <person name="Mehta T."/>
            <person name="Neiman D."/>
            <person name="Pearson M."/>
            <person name="Roberts A."/>
            <person name="Saif S."/>
            <person name="Shea T."/>
            <person name="Shenoy N."/>
            <person name="Sisk P."/>
            <person name="Stolte C."/>
            <person name="Sykes S."/>
            <person name="White J."/>
            <person name="Yandava C."/>
            <person name="Haas B."/>
            <person name="Nusbaum C."/>
            <person name="Birren B."/>
        </authorList>
    </citation>
    <scope>NUCLEOTIDE SEQUENCE [LARGE SCALE GENOMIC DNA]</scope>
    <source>
        <strain evidence="8">ATCC 50818</strain>
    </source>
</reference>
<dbReference type="InterPro" id="IPR016064">
    <property type="entry name" value="NAD/diacylglycerol_kinase_sf"/>
</dbReference>
<dbReference type="Proteomes" id="UP000007799">
    <property type="component" value="Unassembled WGS sequence"/>
</dbReference>
<name>F2TXT8_SALR5</name>
<gene>
    <name evidence="8" type="ORF">PTSG_00903</name>
</gene>
<dbReference type="PROSITE" id="PS50003">
    <property type="entry name" value="PH_DOMAIN"/>
    <property type="match status" value="2"/>
</dbReference>
<evidence type="ECO:0000256" key="2">
    <source>
        <dbReference type="ARBA" id="ARBA00022741"/>
    </source>
</evidence>
<feature type="domain" description="PH" evidence="6">
    <location>
        <begin position="145"/>
        <end position="254"/>
    </location>
</feature>
<dbReference type="GO" id="GO:0016020">
    <property type="term" value="C:membrane"/>
    <property type="evidence" value="ECO:0007669"/>
    <property type="project" value="TreeGrafter"/>
</dbReference>
<evidence type="ECO:0000259" key="7">
    <source>
        <dbReference type="PROSITE" id="PS50146"/>
    </source>
</evidence>
<feature type="compositionally biased region" description="Acidic residues" evidence="5">
    <location>
        <begin position="533"/>
        <end position="546"/>
    </location>
</feature>
<dbReference type="eggNOG" id="KOG1116">
    <property type="taxonomic scope" value="Eukaryota"/>
</dbReference>
<dbReference type="RefSeq" id="XP_004998372.1">
    <property type="nucleotide sequence ID" value="XM_004998315.1"/>
</dbReference>
<dbReference type="InterPro" id="IPR001849">
    <property type="entry name" value="PH_domain"/>
</dbReference>
<evidence type="ECO:0000256" key="4">
    <source>
        <dbReference type="ARBA" id="ARBA00022840"/>
    </source>
</evidence>
<dbReference type="SMART" id="SM00046">
    <property type="entry name" value="DAGKc"/>
    <property type="match status" value="1"/>
</dbReference>